<dbReference type="STRING" id="1307839.L21SP5_01263"/>
<evidence type="ECO:0000259" key="4">
    <source>
        <dbReference type="PROSITE" id="PS51379"/>
    </source>
</evidence>
<dbReference type="KEGG" id="blq:L21SP5_01263"/>
<dbReference type="EMBL" id="CP013118">
    <property type="protein sequence ID" value="ALO14917.1"/>
    <property type="molecule type" value="Genomic_DNA"/>
</dbReference>
<accession>A0A0S2HY56</accession>
<dbReference type="GO" id="GO:0046872">
    <property type="term" value="F:metal ion binding"/>
    <property type="evidence" value="ECO:0007669"/>
    <property type="project" value="UniProtKB-KW"/>
</dbReference>
<name>A0A0S2HY56_9BACT</name>
<dbReference type="PROSITE" id="PS00198">
    <property type="entry name" value="4FE4S_FER_1"/>
    <property type="match status" value="1"/>
</dbReference>
<dbReference type="InterPro" id="IPR017896">
    <property type="entry name" value="4Fe4S_Fe-S-bd"/>
</dbReference>
<keyword evidence="3" id="KW-0411">Iron-sulfur</keyword>
<dbReference type="SUPFAM" id="SSF46548">
    <property type="entry name" value="alpha-helical ferredoxin"/>
    <property type="match status" value="1"/>
</dbReference>
<evidence type="ECO:0000256" key="1">
    <source>
        <dbReference type="ARBA" id="ARBA00022723"/>
    </source>
</evidence>
<keyword evidence="2" id="KW-0408">Iron</keyword>
<feature type="domain" description="4Fe-4S ferredoxin-type" evidence="4">
    <location>
        <begin position="298"/>
        <end position="327"/>
    </location>
</feature>
<dbReference type="OrthoDB" id="9795302at2"/>
<keyword evidence="1" id="KW-0479">Metal-binding</keyword>
<sequence length="338" mass="38379">MTKAQKISWEDWFRVMKKFIADYRVYAPLDYGVHMDYEIIDEDNFKEVVYNKAKPITPLKSFFLPVKENLTATAAEADPVMIIGMPSCDLKGLSILKEIYLDAEYPDTVFKHRLNNTVLVGTDCFSIQEHCHCTSYGIDPVPVENADLSLSALEKWVILTPITDKGDRIMTEIHSFINLESAGRSELDAVKIKQDEVIGELNRRNADLPDYESTRQLMLQADEEVWKKYAHKCVSCGACATICPTCTCFLLIDRPGFEKVRHLDACQYPGFERVAAGEDPLGALSKRFRNRYFCKYVWKPEKFNSIACTGCGRCIEACIGKISKNEMFVELNSTVLSV</sequence>
<dbReference type="GO" id="GO:0051536">
    <property type="term" value="F:iron-sulfur cluster binding"/>
    <property type="evidence" value="ECO:0007669"/>
    <property type="project" value="UniProtKB-KW"/>
</dbReference>
<dbReference type="AlphaFoldDB" id="A0A0S2HY56"/>
<dbReference type="RefSeq" id="WP_057952428.1">
    <property type="nucleotide sequence ID" value="NZ_CP013118.1"/>
</dbReference>
<evidence type="ECO:0000313" key="6">
    <source>
        <dbReference type="Proteomes" id="UP000064893"/>
    </source>
</evidence>
<dbReference type="PANTHER" id="PTHR40447:SF1">
    <property type="entry name" value="ANAEROBIC SULFITE REDUCTASE SUBUNIT A"/>
    <property type="match status" value="1"/>
</dbReference>
<evidence type="ECO:0000256" key="3">
    <source>
        <dbReference type="ARBA" id="ARBA00023014"/>
    </source>
</evidence>
<gene>
    <name evidence="5" type="primary">asrA</name>
    <name evidence="5" type="ORF">L21SP5_01263</name>
</gene>
<keyword evidence="6" id="KW-1185">Reference proteome</keyword>
<feature type="domain" description="4Fe-4S ferredoxin-type" evidence="4">
    <location>
        <begin position="223"/>
        <end position="254"/>
    </location>
</feature>
<evidence type="ECO:0000313" key="5">
    <source>
        <dbReference type="EMBL" id="ALO14917.1"/>
    </source>
</evidence>
<dbReference type="PANTHER" id="PTHR40447">
    <property type="entry name" value="ANAEROBIC SULFITE REDUCTASE SUBUNIT A"/>
    <property type="match status" value="1"/>
</dbReference>
<protein>
    <submittedName>
        <fullName evidence="5">Anaerobic sulfite reductase iron-sulfur subunit</fullName>
    </submittedName>
</protein>
<dbReference type="InterPro" id="IPR017900">
    <property type="entry name" value="4Fe4S_Fe_S_CS"/>
</dbReference>
<dbReference type="Proteomes" id="UP000064893">
    <property type="component" value="Chromosome"/>
</dbReference>
<dbReference type="PROSITE" id="PS51379">
    <property type="entry name" value="4FE4S_FER_2"/>
    <property type="match status" value="2"/>
</dbReference>
<organism evidence="5 6">
    <name type="scientific">Salinivirga cyanobacteriivorans</name>
    <dbReference type="NCBI Taxonomy" id="1307839"/>
    <lineage>
        <taxon>Bacteria</taxon>
        <taxon>Pseudomonadati</taxon>
        <taxon>Bacteroidota</taxon>
        <taxon>Bacteroidia</taxon>
        <taxon>Bacteroidales</taxon>
        <taxon>Salinivirgaceae</taxon>
        <taxon>Salinivirga</taxon>
    </lineage>
</organism>
<reference evidence="5 6" key="1">
    <citation type="submission" date="2015-11" db="EMBL/GenBank/DDBJ databases">
        <title>Description and complete genome sequence of a novel strain predominating in hypersaline microbial mats and representing a new family of the Bacteriodetes phylum.</title>
        <authorList>
            <person name="Spring S."/>
            <person name="Bunk B."/>
            <person name="Sproer C."/>
            <person name="Klenk H.-P."/>
        </authorList>
    </citation>
    <scope>NUCLEOTIDE SEQUENCE [LARGE SCALE GENOMIC DNA]</scope>
    <source>
        <strain evidence="5 6">L21-Spi-D4</strain>
    </source>
</reference>
<proteinExistence type="predicted"/>
<dbReference type="Pfam" id="PF17179">
    <property type="entry name" value="Fer4_22"/>
    <property type="match status" value="1"/>
</dbReference>
<evidence type="ECO:0000256" key="2">
    <source>
        <dbReference type="ARBA" id="ARBA00023004"/>
    </source>
</evidence>